<reference evidence="1 2" key="1">
    <citation type="submission" date="2023-04" db="EMBL/GenBank/DDBJ databases">
        <title>Genome of Basidiobolus ranarum AG-B5.</title>
        <authorList>
            <person name="Stajich J.E."/>
            <person name="Carter-House D."/>
            <person name="Gryganskyi A."/>
        </authorList>
    </citation>
    <scope>NUCLEOTIDE SEQUENCE [LARGE SCALE GENOMIC DNA]</scope>
    <source>
        <strain evidence="1 2">AG-B5</strain>
    </source>
</reference>
<name>A0ABR2WN28_9FUNG</name>
<gene>
    <name evidence="1" type="ORF">K7432_010902</name>
</gene>
<evidence type="ECO:0000313" key="1">
    <source>
        <dbReference type="EMBL" id="KAK9762902.1"/>
    </source>
</evidence>
<proteinExistence type="predicted"/>
<organism evidence="1 2">
    <name type="scientific">Basidiobolus ranarum</name>
    <dbReference type="NCBI Taxonomy" id="34480"/>
    <lineage>
        <taxon>Eukaryota</taxon>
        <taxon>Fungi</taxon>
        <taxon>Fungi incertae sedis</taxon>
        <taxon>Zoopagomycota</taxon>
        <taxon>Entomophthoromycotina</taxon>
        <taxon>Basidiobolomycetes</taxon>
        <taxon>Basidiobolales</taxon>
        <taxon>Basidiobolaceae</taxon>
        <taxon>Basidiobolus</taxon>
    </lineage>
</organism>
<comment type="caution">
    <text evidence="1">The sequence shown here is derived from an EMBL/GenBank/DDBJ whole genome shotgun (WGS) entry which is preliminary data.</text>
</comment>
<keyword evidence="2" id="KW-1185">Reference proteome</keyword>
<evidence type="ECO:0008006" key="3">
    <source>
        <dbReference type="Google" id="ProtNLM"/>
    </source>
</evidence>
<evidence type="ECO:0000313" key="2">
    <source>
        <dbReference type="Proteomes" id="UP001479436"/>
    </source>
</evidence>
<dbReference type="Proteomes" id="UP001479436">
    <property type="component" value="Unassembled WGS sequence"/>
</dbReference>
<accession>A0ABR2WN28</accession>
<dbReference type="EMBL" id="JASJQH010000790">
    <property type="protein sequence ID" value="KAK9762902.1"/>
    <property type="molecule type" value="Genomic_DNA"/>
</dbReference>
<protein>
    <recommendedName>
        <fullName evidence="3">Ribosomal protein S4</fullName>
    </recommendedName>
</protein>
<sequence length="199" mass="22737">MNLQPQRILPFPSSVGKPLLSHTKQGEIILLKLSTTLLHFLWNFQVKEIWRFTSPIKSSYLIVNKGTTYGLISTLDDRLWRVFIQPRNTDIVETEAESVPYKRFKGESKVEVVVNVPYRTIRPEDCLLLTETPVSNILPLERGEGSEVLVVAPRGTCFTMNPTKLDFITEENQTHISVNALESGRVTCSRLYILFQENT</sequence>